<dbReference type="PRINTS" id="PR00465">
    <property type="entry name" value="EP450IV"/>
</dbReference>
<feature type="binding site" description="axial binding residue" evidence="5">
    <location>
        <position position="430"/>
    </location>
    <ligand>
        <name>heme</name>
        <dbReference type="ChEBI" id="CHEBI:30413"/>
    </ligand>
    <ligandPart>
        <name>Fe</name>
        <dbReference type="ChEBI" id="CHEBI:18248"/>
    </ligandPart>
</feature>
<dbReference type="SUPFAM" id="SSF48264">
    <property type="entry name" value="Cytochrome P450"/>
    <property type="match status" value="1"/>
</dbReference>
<evidence type="ECO:0000313" key="8">
    <source>
        <dbReference type="EMBL" id="CAE6969775.1"/>
    </source>
</evidence>
<evidence type="ECO:0000256" key="5">
    <source>
        <dbReference type="PIRSR" id="PIRSR602403-1"/>
    </source>
</evidence>
<dbReference type="AlphaFoldDB" id="A0A812I281"/>
<evidence type="ECO:0000256" key="1">
    <source>
        <dbReference type="ARBA" id="ARBA00001971"/>
    </source>
</evidence>
<dbReference type="GO" id="GO:0016705">
    <property type="term" value="F:oxidoreductase activity, acting on paired donors, with incorporation or reduction of molecular oxygen"/>
    <property type="evidence" value="ECO:0007669"/>
    <property type="project" value="InterPro"/>
</dbReference>
<dbReference type="InterPro" id="IPR017972">
    <property type="entry name" value="Cyt_P450_CS"/>
</dbReference>
<dbReference type="PRINTS" id="PR00385">
    <property type="entry name" value="P450"/>
</dbReference>
<keyword evidence="4 5" id="KW-0408">Iron</keyword>
<keyword evidence="5 6" id="KW-0349">Heme</keyword>
<keyword evidence="7" id="KW-0812">Transmembrane</keyword>
<dbReference type="OrthoDB" id="1470350at2759"/>
<feature type="transmembrane region" description="Helical" evidence="7">
    <location>
        <begin position="435"/>
        <end position="457"/>
    </location>
</feature>
<feature type="transmembrane region" description="Helical" evidence="7">
    <location>
        <begin position="6"/>
        <end position="27"/>
    </location>
</feature>
<dbReference type="GO" id="GO:0005506">
    <property type="term" value="F:iron ion binding"/>
    <property type="evidence" value="ECO:0007669"/>
    <property type="project" value="InterPro"/>
</dbReference>
<evidence type="ECO:0000256" key="7">
    <source>
        <dbReference type="SAM" id="Phobius"/>
    </source>
</evidence>
<dbReference type="InterPro" id="IPR050121">
    <property type="entry name" value="Cytochrome_P450_monoxygenase"/>
</dbReference>
<proteinExistence type="inferred from homology"/>
<accession>A0A812I281</accession>
<dbReference type="EMBL" id="CAJNDS010000141">
    <property type="protein sequence ID" value="CAE6969775.1"/>
    <property type="molecule type" value="Genomic_DNA"/>
</dbReference>
<evidence type="ECO:0000256" key="4">
    <source>
        <dbReference type="ARBA" id="ARBA00023004"/>
    </source>
</evidence>
<keyword evidence="6" id="KW-0503">Monooxygenase</keyword>
<evidence type="ECO:0000256" key="3">
    <source>
        <dbReference type="ARBA" id="ARBA00022723"/>
    </source>
</evidence>
<dbReference type="Pfam" id="PF00067">
    <property type="entry name" value="p450"/>
    <property type="match status" value="1"/>
</dbReference>
<organism evidence="8 9">
    <name type="scientific">Symbiodinium natans</name>
    <dbReference type="NCBI Taxonomy" id="878477"/>
    <lineage>
        <taxon>Eukaryota</taxon>
        <taxon>Sar</taxon>
        <taxon>Alveolata</taxon>
        <taxon>Dinophyceae</taxon>
        <taxon>Suessiales</taxon>
        <taxon>Symbiodiniaceae</taxon>
        <taxon>Symbiodinium</taxon>
    </lineage>
</organism>
<gene>
    <name evidence="8" type="primary">CYP4C21</name>
    <name evidence="8" type="ORF">SNAT2548_LOCUS2430</name>
</gene>
<comment type="similarity">
    <text evidence="2 6">Belongs to the cytochrome P450 family.</text>
</comment>
<dbReference type="GO" id="GO:0020037">
    <property type="term" value="F:heme binding"/>
    <property type="evidence" value="ECO:0007669"/>
    <property type="project" value="InterPro"/>
</dbReference>
<keyword evidence="9" id="KW-1185">Reference proteome</keyword>
<keyword evidence="6" id="KW-0560">Oxidoreductase</keyword>
<dbReference type="InterPro" id="IPR036396">
    <property type="entry name" value="Cyt_P450_sf"/>
</dbReference>
<dbReference type="GO" id="GO:0004497">
    <property type="term" value="F:monooxygenase activity"/>
    <property type="evidence" value="ECO:0007669"/>
    <property type="project" value="UniProtKB-KW"/>
</dbReference>
<name>A0A812I281_9DINO</name>
<comment type="cofactor">
    <cofactor evidence="1 5">
        <name>heme</name>
        <dbReference type="ChEBI" id="CHEBI:30413"/>
    </cofactor>
</comment>
<dbReference type="PANTHER" id="PTHR24305:SF166">
    <property type="entry name" value="CYTOCHROME P450 12A4, MITOCHONDRIAL-RELATED"/>
    <property type="match status" value="1"/>
</dbReference>
<keyword evidence="7" id="KW-0472">Membrane</keyword>
<evidence type="ECO:0000313" key="9">
    <source>
        <dbReference type="Proteomes" id="UP000604046"/>
    </source>
</evidence>
<dbReference type="InterPro" id="IPR002403">
    <property type="entry name" value="Cyt_P450_E_grp-IV"/>
</dbReference>
<sequence length="488" mass="54600">MGGVDVPNWCVAAGAAVLTPAAIYAYLLRQGRARQAIFAETPQPKEPGPIFAGIVELAKIQGHTPLEPLKKHFKDLGLTWGVRLPVWLFPHMEFLFFTADPAIIAEIQSKKDVFHSRPSGTGFASTVPEGLLALRNEGPQSSWALHRRLVAPLFSDRFLEGYSSQVSDKADMLRLVLNANIEEGEATMTLLPERHPQALSKGDTERELSFSDAGEVLLSETQRRTGEPFLARYWPPRYLRWLSSQKALGKRIDEVLEGGVVDPSRLNMLKALQDAHEEGRKMSKAELRDEILTLLLAGHETTGYTTSWALLEVARNPEVQEKVLAETSALDLDNMPLTNVQASLPYTWMVWQEALRMHPTVIQHARQAEADVTLGGKYTLPKGTLILICQLILAHSEETWGSDVMAFRPERMEQGYPDMYLPFGFGGRACIGKRLAYVEGVYLLAFIVACVAQWYLYFDFVASRFLYNKNSKPQNGCPYPSMVPGLRR</sequence>
<dbReference type="Gene3D" id="1.10.630.10">
    <property type="entry name" value="Cytochrome P450"/>
    <property type="match status" value="1"/>
</dbReference>
<comment type="caution">
    <text evidence="8">The sequence shown here is derived from an EMBL/GenBank/DDBJ whole genome shotgun (WGS) entry which is preliminary data.</text>
</comment>
<evidence type="ECO:0000256" key="2">
    <source>
        <dbReference type="ARBA" id="ARBA00010617"/>
    </source>
</evidence>
<keyword evidence="3 5" id="KW-0479">Metal-binding</keyword>
<dbReference type="PROSITE" id="PS00086">
    <property type="entry name" value="CYTOCHROME_P450"/>
    <property type="match status" value="1"/>
</dbReference>
<reference evidence="8" key="1">
    <citation type="submission" date="2021-02" db="EMBL/GenBank/DDBJ databases">
        <authorList>
            <person name="Dougan E. K."/>
            <person name="Rhodes N."/>
            <person name="Thang M."/>
            <person name="Chan C."/>
        </authorList>
    </citation>
    <scope>NUCLEOTIDE SEQUENCE</scope>
</reference>
<keyword evidence="7" id="KW-1133">Transmembrane helix</keyword>
<dbReference type="Proteomes" id="UP000604046">
    <property type="component" value="Unassembled WGS sequence"/>
</dbReference>
<dbReference type="InterPro" id="IPR001128">
    <property type="entry name" value="Cyt_P450"/>
</dbReference>
<evidence type="ECO:0000256" key="6">
    <source>
        <dbReference type="RuleBase" id="RU000461"/>
    </source>
</evidence>
<protein>
    <submittedName>
        <fullName evidence="8">CYP4C21 protein</fullName>
    </submittedName>
</protein>
<dbReference type="PANTHER" id="PTHR24305">
    <property type="entry name" value="CYTOCHROME P450"/>
    <property type="match status" value="1"/>
</dbReference>